<feature type="chain" id="PRO_5015189275" evidence="2">
    <location>
        <begin position="28"/>
        <end position="579"/>
    </location>
</feature>
<proteinExistence type="predicted"/>
<gene>
    <name evidence="3" type="ORF">C2E20_6271</name>
</gene>
<evidence type="ECO:0000256" key="2">
    <source>
        <dbReference type="SAM" id="SignalP"/>
    </source>
</evidence>
<name>A0A2P6V850_9CHLO</name>
<dbReference type="OrthoDB" id="508975at2759"/>
<sequence length="579" mass="61624">MPTGRPLLALRLALAAAVVAAAAAAAAQPIASPLWGEAGELWRPDGPFMDFSYAGYRNGDVPLPSPPVSRTLDQFRQPGLNDSAALAAMVAWGNAQPASAGWVVLGLPEGQLTLDRQLSLNRSQTVLRGAGRGRTVLYITKSMMDLFGPAPYHPDGYWVWYGGLLSAVGETNQTWLAKVNATPPVPRGSNKFLVDNVGKLAVGQTVSLLYNGGNGTFKHEIMNNKLDPGEKYDVNDGWLSSRILAINGKEVTLERAVPWNIREEYEPALITRVPAMADVGFEGFTMEFAWTPYMGHHLEQGLNGIQFDGVADAWVRDVAIVNCDSGILTENSERLTLTNFTVETTKPRWQGVMQDDPPKGTKFDGHWGTRVALGSDVLVQNFDMKAHLLHSAGADSHGMFSVHHSGRCDACTLEMHRAQSTQCLFTDIDVGSPETALYNGGPVSSGPNTGAWTAYWNIRSATGSLPPPQSSDGSPPGSCVFGPDLTFVGVTFNTTSSTPGAPPYTLCPGWIVQQGEVAPPNLYLAQLQRRQRLQAEGKPAAVAERGPAVGDVEAPAPAPAQAAVPEAAPVGAPAPAATL</sequence>
<dbReference type="InterPro" id="IPR011050">
    <property type="entry name" value="Pectin_lyase_fold/virulence"/>
</dbReference>
<reference evidence="3 4" key="1">
    <citation type="journal article" date="2018" name="Plant J.">
        <title>Genome sequences of Chlorella sorokiniana UTEX 1602 and Micractinium conductrix SAG 241.80: implications to maltose excretion by a green alga.</title>
        <authorList>
            <person name="Arriola M.B."/>
            <person name="Velmurugan N."/>
            <person name="Zhang Y."/>
            <person name="Plunkett M.H."/>
            <person name="Hondzo H."/>
            <person name="Barney B.M."/>
        </authorList>
    </citation>
    <scope>NUCLEOTIDE SEQUENCE [LARGE SCALE GENOMIC DNA]</scope>
    <source>
        <strain evidence="3 4">SAG 241.80</strain>
    </source>
</reference>
<dbReference type="Proteomes" id="UP000239649">
    <property type="component" value="Unassembled WGS sequence"/>
</dbReference>
<evidence type="ECO:0000256" key="1">
    <source>
        <dbReference type="SAM" id="MobiDB-lite"/>
    </source>
</evidence>
<comment type="caution">
    <text evidence="3">The sequence shown here is derived from an EMBL/GenBank/DDBJ whole genome shotgun (WGS) entry which is preliminary data.</text>
</comment>
<dbReference type="Gene3D" id="2.160.20.10">
    <property type="entry name" value="Single-stranded right-handed beta-helix, Pectin lyase-like"/>
    <property type="match status" value="1"/>
</dbReference>
<protein>
    <submittedName>
        <fullName evidence="3">Band 7</fullName>
    </submittedName>
</protein>
<feature type="signal peptide" evidence="2">
    <location>
        <begin position="1"/>
        <end position="27"/>
    </location>
</feature>
<dbReference type="EMBL" id="LHPF02000021">
    <property type="protein sequence ID" value="PSC70261.1"/>
    <property type="molecule type" value="Genomic_DNA"/>
</dbReference>
<feature type="region of interest" description="Disordered" evidence="1">
    <location>
        <begin position="538"/>
        <end position="579"/>
    </location>
</feature>
<dbReference type="InterPro" id="IPR012334">
    <property type="entry name" value="Pectin_lyas_fold"/>
</dbReference>
<evidence type="ECO:0000313" key="3">
    <source>
        <dbReference type="EMBL" id="PSC70261.1"/>
    </source>
</evidence>
<organism evidence="3 4">
    <name type="scientific">Micractinium conductrix</name>
    <dbReference type="NCBI Taxonomy" id="554055"/>
    <lineage>
        <taxon>Eukaryota</taxon>
        <taxon>Viridiplantae</taxon>
        <taxon>Chlorophyta</taxon>
        <taxon>core chlorophytes</taxon>
        <taxon>Trebouxiophyceae</taxon>
        <taxon>Chlorellales</taxon>
        <taxon>Chlorellaceae</taxon>
        <taxon>Chlorella clade</taxon>
        <taxon>Micractinium</taxon>
    </lineage>
</organism>
<evidence type="ECO:0000313" key="4">
    <source>
        <dbReference type="Proteomes" id="UP000239649"/>
    </source>
</evidence>
<keyword evidence="2" id="KW-0732">Signal</keyword>
<dbReference type="SUPFAM" id="SSF51126">
    <property type="entry name" value="Pectin lyase-like"/>
    <property type="match status" value="1"/>
</dbReference>
<keyword evidence="4" id="KW-1185">Reference proteome</keyword>
<accession>A0A2P6V850</accession>
<feature type="compositionally biased region" description="Low complexity" evidence="1">
    <location>
        <begin position="552"/>
        <end position="579"/>
    </location>
</feature>
<dbReference type="AlphaFoldDB" id="A0A2P6V850"/>